<dbReference type="GO" id="GO:0044718">
    <property type="term" value="P:siderophore transmembrane transport"/>
    <property type="evidence" value="ECO:0007669"/>
    <property type="project" value="TreeGrafter"/>
</dbReference>
<keyword evidence="8" id="KW-0732">Signal</keyword>
<keyword evidence="4" id="KW-0812">Transmembrane</keyword>
<evidence type="ECO:0000256" key="6">
    <source>
        <dbReference type="ARBA" id="ARBA00023237"/>
    </source>
</evidence>
<evidence type="ECO:0000256" key="4">
    <source>
        <dbReference type="ARBA" id="ARBA00022692"/>
    </source>
</evidence>
<gene>
    <name evidence="10" type="ORF">HDF09_002398</name>
</gene>
<comment type="caution">
    <text evidence="10">The sequence shown here is derived from an EMBL/GenBank/DDBJ whole genome shotgun (WGS) entry which is preliminary data.</text>
</comment>
<sequence>MHIRYQRLVVFLVMMFATAAVFGQATSTGNIIGIVTDATGAAVSGASITAINKGTNSQRTVTTNRAGEYRFDLLAVGTYSVKVEAQGFSSGLAANLELIVGTTLNANFPLIAGQVATSIEVSTVNQLVNAEKTDSSTAVTPQEINNLPLNGRDFANLAILAPGVKQVDSYDPTKNRYAVYAVNGSSGRNTNTTVNGVDNKDNTVGGAVMQLPLEAVEEFNISTSRFSAENGRSEGAAVNVVTKSGTNQFHGALYGFFRSQAIQTNNAISEQAGQPKPDYSRQQYGGAIDGPIRKDKDFGFFAYEGLRERSSLAVTDLSYSELVLAEPLGAKPTHTIATPFDEKRYNGRLDHYFSDREKFYVSYTAQDNKSNNDQSTGQVDTTEGNFTINDLIIANATLTSILSSRSINNFTLGFQYWNNLIDSTTRTPYFLFPDGTSFGTNINVPQKSSQHKFQFRDDFSQTVGKHTLKMGFDFLYEPQVGGFFENNPTPEFDFFDSAANLLDPSKYPNGFSSPGAIQASTGTSGDPSFNLSPKMLGLYFEDDWRATPRLFLNLGIRYDRDIDTYGLDKQANSRTHQELVAAAATPVPTLPTTPPVTQAGVGYTPSLDFLGGIYTGLPKNDNLDISPRIGFSYDVWGNGRFVLRGGYGLYFGQTFENIPLFMIQQANSTVFANTYSISCAGPTDTTCGSANNVPGTNIPLSQYRYGVDPAPVIPPASFNLAAGSTGRLMDPGYRNPYTQQINLGIQYALTTHSVFEVEYNQSRGIHEDKTVNINPTEYFNGGIRPFSAAFKAAGVPVLGRFGAEKSLGRSYYDGLNLSYRQSLNRHFSAIVNYTYAKALAFEGNPAAFRNTATNPFLGQFRKPDYGTAPNDERHHITAAGTISLPWRIDISPILSVGSARPLDVVESSSDLWGVGSGRSNPHALILSGAKESPQAYADYLNAAKAAVAADSSGKTTRASFYKNCLVSGQCREVSYDSYHGQTFAQLDARFSKTISIKDRYNVALFFQGFNLTNRANYGNNYDGIVSDGSSFLTPKGFINPSSTVIPRSFTGEFGGRFSF</sequence>
<evidence type="ECO:0000256" key="7">
    <source>
        <dbReference type="SAM" id="MobiDB-lite"/>
    </source>
</evidence>
<comment type="subcellular location">
    <subcellularLocation>
        <location evidence="1">Cell outer membrane</location>
        <topology evidence="1">Multi-pass membrane protein</topology>
    </subcellularLocation>
</comment>
<dbReference type="Pfam" id="PF25183">
    <property type="entry name" value="OMP_b-brl_4"/>
    <property type="match status" value="2"/>
</dbReference>
<name>A0A7W8MRU9_9BACT</name>
<feature type="signal peptide" evidence="8">
    <location>
        <begin position="1"/>
        <end position="19"/>
    </location>
</feature>
<feature type="chain" id="PRO_5030736099" evidence="8">
    <location>
        <begin position="20"/>
        <end position="1059"/>
    </location>
</feature>
<dbReference type="AlphaFoldDB" id="A0A7W8MRU9"/>
<evidence type="ECO:0000313" key="11">
    <source>
        <dbReference type="Proteomes" id="UP000568106"/>
    </source>
</evidence>
<keyword evidence="2" id="KW-0813">Transport</keyword>
<keyword evidence="11" id="KW-1185">Reference proteome</keyword>
<evidence type="ECO:0000256" key="1">
    <source>
        <dbReference type="ARBA" id="ARBA00004571"/>
    </source>
</evidence>
<keyword evidence="10" id="KW-0675">Receptor</keyword>
<dbReference type="SUPFAM" id="SSF49464">
    <property type="entry name" value="Carboxypeptidase regulatory domain-like"/>
    <property type="match status" value="1"/>
</dbReference>
<dbReference type="InterPro" id="IPR008969">
    <property type="entry name" value="CarboxyPept-like_regulatory"/>
</dbReference>
<dbReference type="InterPro" id="IPR039426">
    <property type="entry name" value="TonB-dep_rcpt-like"/>
</dbReference>
<dbReference type="PANTHER" id="PTHR30069:SF46">
    <property type="entry name" value="OAR PROTEIN"/>
    <property type="match status" value="1"/>
</dbReference>
<dbReference type="PANTHER" id="PTHR30069">
    <property type="entry name" value="TONB-DEPENDENT OUTER MEMBRANE RECEPTOR"/>
    <property type="match status" value="1"/>
</dbReference>
<feature type="domain" description="TonB-dependent transporter Oar-like beta-barrel" evidence="9">
    <location>
        <begin position="241"/>
        <end position="315"/>
    </location>
</feature>
<keyword evidence="6" id="KW-0998">Cell outer membrane</keyword>
<organism evidence="10 11">
    <name type="scientific">Tunturiibacter empetritectus</name>
    <dbReference type="NCBI Taxonomy" id="3069691"/>
    <lineage>
        <taxon>Bacteria</taxon>
        <taxon>Pseudomonadati</taxon>
        <taxon>Acidobacteriota</taxon>
        <taxon>Terriglobia</taxon>
        <taxon>Terriglobales</taxon>
        <taxon>Acidobacteriaceae</taxon>
        <taxon>Tunturiibacter</taxon>
    </lineage>
</organism>
<dbReference type="GO" id="GO:0009279">
    <property type="term" value="C:cell outer membrane"/>
    <property type="evidence" value="ECO:0007669"/>
    <property type="project" value="UniProtKB-SubCell"/>
</dbReference>
<dbReference type="Gene3D" id="2.60.40.1120">
    <property type="entry name" value="Carboxypeptidase-like, regulatory domain"/>
    <property type="match status" value="1"/>
</dbReference>
<keyword evidence="3" id="KW-1134">Transmembrane beta strand</keyword>
<feature type="domain" description="TonB-dependent transporter Oar-like beta-barrel" evidence="9">
    <location>
        <begin position="337"/>
        <end position="1031"/>
    </location>
</feature>
<dbReference type="Gene3D" id="2.40.170.20">
    <property type="entry name" value="TonB-dependent receptor, beta-barrel domain"/>
    <property type="match status" value="1"/>
</dbReference>
<evidence type="ECO:0000256" key="8">
    <source>
        <dbReference type="SAM" id="SignalP"/>
    </source>
</evidence>
<evidence type="ECO:0000256" key="3">
    <source>
        <dbReference type="ARBA" id="ARBA00022452"/>
    </source>
</evidence>
<keyword evidence="5" id="KW-0472">Membrane</keyword>
<proteinExistence type="predicted"/>
<dbReference type="Pfam" id="PF13620">
    <property type="entry name" value="CarboxypepD_reg"/>
    <property type="match status" value="1"/>
</dbReference>
<dbReference type="Proteomes" id="UP000568106">
    <property type="component" value="Unassembled WGS sequence"/>
</dbReference>
<feature type="region of interest" description="Disordered" evidence="7">
    <location>
        <begin position="269"/>
        <end position="288"/>
    </location>
</feature>
<dbReference type="InterPro" id="IPR057601">
    <property type="entry name" value="Oar-like_b-barrel"/>
</dbReference>
<protein>
    <submittedName>
        <fullName evidence="10">Outer membrane receptor protein involved in Fe transport</fullName>
    </submittedName>
</protein>
<evidence type="ECO:0000256" key="5">
    <source>
        <dbReference type="ARBA" id="ARBA00023136"/>
    </source>
</evidence>
<dbReference type="GO" id="GO:0015344">
    <property type="term" value="F:siderophore uptake transmembrane transporter activity"/>
    <property type="evidence" value="ECO:0007669"/>
    <property type="project" value="TreeGrafter"/>
</dbReference>
<evidence type="ECO:0000256" key="2">
    <source>
        <dbReference type="ARBA" id="ARBA00022448"/>
    </source>
</evidence>
<evidence type="ECO:0000259" key="9">
    <source>
        <dbReference type="Pfam" id="PF25183"/>
    </source>
</evidence>
<evidence type="ECO:0000313" key="10">
    <source>
        <dbReference type="EMBL" id="MBB5317712.1"/>
    </source>
</evidence>
<dbReference type="SUPFAM" id="SSF56935">
    <property type="entry name" value="Porins"/>
    <property type="match status" value="1"/>
</dbReference>
<dbReference type="InterPro" id="IPR036942">
    <property type="entry name" value="Beta-barrel_TonB_sf"/>
</dbReference>
<accession>A0A7W8MRU9</accession>
<reference evidence="10" key="1">
    <citation type="submission" date="2020-08" db="EMBL/GenBank/DDBJ databases">
        <title>Genomic Encyclopedia of Type Strains, Phase IV (KMG-V): Genome sequencing to study the core and pangenomes of soil and plant-associated prokaryotes.</title>
        <authorList>
            <person name="Whitman W."/>
        </authorList>
    </citation>
    <scope>NUCLEOTIDE SEQUENCE [LARGE SCALE GENOMIC DNA]</scope>
    <source>
        <strain evidence="10">M8UP27</strain>
    </source>
</reference>
<dbReference type="EMBL" id="JACHDY010000003">
    <property type="protein sequence ID" value="MBB5317712.1"/>
    <property type="molecule type" value="Genomic_DNA"/>
</dbReference>